<organism evidence="1 2">
    <name type="scientific">Xylaria curta</name>
    <dbReference type="NCBI Taxonomy" id="42375"/>
    <lineage>
        <taxon>Eukaryota</taxon>
        <taxon>Fungi</taxon>
        <taxon>Dikarya</taxon>
        <taxon>Ascomycota</taxon>
        <taxon>Pezizomycotina</taxon>
        <taxon>Sordariomycetes</taxon>
        <taxon>Xylariomycetidae</taxon>
        <taxon>Xylariales</taxon>
        <taxon>Xylariaceae</taxon>
        <taxon>Xylaria</taxon>
    </lineage>
</organism>
<evidence type="ECO:0000313" key="2">
    <source>
        <dbReference type="Proteomes" id="UP001143856"/>
    </source>
</evidence>
<comment type="caution">
    <text evidence="1">The sequence shown here is derived from an EMBL/GenBank/DDBJ whole genome shotgun (WGS) entry which is preliminary data.</text>
</comment>
<proteinExistence type="predicted"/>
<keyword evidence="2" id="KW-1185">Reference proteome</keyword>
<accession>A0ACC1PF83</accession>
<name>A0ACC1PF83_9PEZI</name>
<evidence type="ECO:0000313" key="1">
    <source>
        <dbReference type="EMBL" id="KAJ2990551.1"/>
    </source>
</evidence>
<reference evidence="1" key="1">
    <citation type="submission" date="2022-10" db="EMBL/GenBank/DDBJ databases">
        <title>Genome Sequence of Xylaria curta.</title>
        <authorList>
            <person name="Buettner E."/>
        </authorList>
    </citation>
    <scope>NUCLEOTIDE SEQUENCE</scope>
    <source>
        <strain evidence="1">Babe10</strain>
    </source>
</reference>
<sequence length="168" mass="18376">MHKQQLRDGVSERDQKFPIRVTDVIPVGVPAVGVATTGIHIAQDSVETTLLYIAKLVLRRRSTDVHTVSTKQLSAVSPQLHNYRGTGVGNPNLFSEKQRTAGAIPCITACYLGDLEPKGVGVLRLIRASSGVLSKHGLVQSQQHARRGPGKEQIFRQPARKPNQRETD</sequence>
<dbReference type="Proteomes" id="UP001143856">
    <property type="component" value="Unassembled WGS sequence"/>
</dbReference>
<gene>
    <name evidence="1" type="ORF">NUW58_g2891</name>
</gene>
<protein>
    <submittedName>
        <fullName evidence="1">Uncharacterized protein</fullName>
    </submittedName>
</protein>
<dbReference type="EMBL" id="JAPDGR010000406">
    <property type="protein sequence ID" value="KAJ2990551.1"/>
    <property type="molecule type" value="Genomic_DNA"/>
</dbReference>